<evidence type="ECO:0000259" key="1">
    <source>
        <dbReference type="Pfam" id="PF09995"/>
    </source>
</evidence>
<keyword evidence="3" id="KW-1185">Reference proteome</keyword>
<dbReference type="PANTHER" id="PTHR36151">
    <property type="entry name" value="BLR2777 PROTEIN"/>
    <property type="match status" value="1"/>
</dbReference>
<dbReference type="RefSeq" id="WP_039780518.1">
    <property type="nucleotide sequence ID" value="NZ_JAAXOR010000004.1"/>
</dbReference>
<dbReference type="AlphaFoldDB" id="A0A231GVK3"/>
<dbReference type="PANTHER" id="PTHR36151:SF3">
    <property type="entry name" value="ER-BOUND OXYGENASE MPAB_MPAB'_RUBBER OXYGENASE CATALYTIC DOMAIN-CONTAINING PROTEIN"/>
    <property type="match status" value="1"/>
</dbReference>
<reference evidence="2 3" key="1">
    <citation type="submission" date="2017-07" db="EMBL/GenBank/DDBJ databases">
        <title>First draft Genome Sequence of Nocardia cerradoensis isolated from human infection.</title>
        <authorList>
            <person name="Carrasco G."/>
        </authorList>
    </citation>
    <scope>NUCLEOTIDE SEQUENCE [LARGE SCALE GENOMIC DNA]</scope>
    <source>
        <strain evidence="2 3">CNM20130759</strain>
    </source>
</reference>
<evidence type="ECO:0000313" key="2">
    <source>
        <dbReference type="EMBL" id="OXR40585.1"/>
    </source>
</evidence>
<feature type="domain" description="ER-bound oxygenase mpaB/mpaB'/Rubber oxygenase catalytic" evidence="1">
    <location>
        <begin position="25"/>
        <end position="254"/>
    </location>
</feature>
<dbReference type="Pfam" id="PF09995">
    <property type="entry name" value="MPAB_Lcp_cat"/>
    <property type="match status" value="1"/>
</dbReference>
<gene>
    <name evidence="2" type="ORF">B7C42_07394</name>
</gene>
<dbReference type="Proteomes" id="UP000215506">
    <property type="component" value="Unassembled WGS sequence"/>
</dbReference>
<name>A0A231GVK3_9NOCA</name>
<organism evidence="2 3">
    <name type="scientific">Nocardia cerradoensis</name>
    <dbReference type="NCBI Taxonomy" id="85688"/>
    <lineage>
        <taxon>Bacteria</taxon>
        <taxon>Bacillati</taxon>
        <taxon>Actinomycetota</taxon>
        <taxon>Actinomycetes</taxon>
        <taxon>Mycobacteriales</taxon>
        <taxon>Nocardiaceae</taxon>
        <taxon>Nocardia</taxon>
    </lineage>
</organism>
<sequence>MTAPLRATDHEPEIPGDELTPETVREHIDGVAAFLGGAANVIMQLSHPPVGYGVLESTVDSGKVTLHPIKRLRTTLTYLAVAWLGNDEDVRSYREAVNASHRPVHSGPNSPVKYNAFDPKLQLWVAACLYWGVDDLYQRMRGPMDPELAERFYRYSVRLGTGLQMRPEMWPADRDAFYAFWEENLATKTIDEPVRRYFNDLIDLKMQPRLIQLLAGRFHRFTVTALLPQHLRDEMGMRWTARDERRFRFVLRSISAVWTRMPTVIRVFPFNFYLADMRLRRRFGRPLV</sequence>
<dbReference type="EMBL" id="NGAF01000030">
    <property type="protein sequence ID" value="OXR40585.1"/>
    <property type="molecule type" value="Genomic_DNA"/>
</dbReference>
<dbReference type="InterPro" id="IPR018713">
    <property type="entry name" value="MPAB/Lcp_cat_dom"/>
</dbReference>
<proteinExistence type="predicted"/>
<dbReference type="GO" id="GO:0016491">
    <property type="term" value="F:oxidoreductase activity"/>
    <property type="evidence" value="ECO:0007669"/>
    <property type="project" value="InterPro"/>
</dbReference>
<evidence type="ECO:0000313" key="3">
    <source>
        <dbReference type="Proteomes" id="UP000215506"/>
    </source>
</evidence>
<protein>
    <recommendedName>
        <fullName evidence="1">ER-bound oxygenase mpaB/mpaB'/Rubber oxygenase catalytic domain-containing protein</fullName>
    </recommendedName>
</protein>
<accession>A0A231GVK3</accession>
<comment type="caution">
    <text evidence="2">The sequence shown here is derived from an EMBL/GenBank/DDBJ whole genome shotgun (WGS) entry which is preliminary data.</text>
</comment>